<keyword evidence="14" id="KW-1185">Reference proteome</keyword>
<dbReference type="InterPro" id="IPR040980">
    <property type="entry name" value="SWI2_SNF2"/>
</dbReference>
<comment type="function">
    <text evidence="10">Subunit R is required for both nuclease and ATPase activities, but not for modification.</text>
</comment>
<dbReference type="Pfam" id="PF04313">
    <property type="entry name" value="HSDR_N"/>
    <property type="match status" value="1"/>
</dbReference>
<dbReference type="EC" id="3.1.21.3" evidence="10"/>
<comment type="similarity">
    <text evidence="2 10">Belongs to the HsdR family.</text>
</comment>
<sequence length="1102" mass="124220">MGKSEYSEDVLIQAPTAEFLHEELKWDSVMAQDEGPLVADGLLGRTADTQVVLVRDVEAALRRLNPGLPDTAYAQALEAVTQNDSTKSLVQMNQEKYQLLRDGVLVKFRDSSGKAAGKLVEKRLRLIDFDKPERNRFLAVRELWVRGPLHLRRPDLIGYVNGLPLVFIELKRFEVHVDSAYKKNYADYLDTIPHLFHWNALVVISNGHDAQYGSITSSKDHFYRWKRLDEDDPEPGPAQPLLPLLLQGMLGKQWLLDIVENFVLFDASEDGLQKIVARNHQYLGVNRVIDRLASDDATVKAEVAAGQLGVFWHTQGSGKSYSMVFLTEKVRRKISASYTFVVVTDRSELDDQIAGTYTSTGRASAKADQAKSGNALRNMLRDQNRSYVFGLVQKYRERVTEPYSEREDIIVLSDEAHRSQYGRLALNMRKGLPKAKFLGFTGTPLIDDAEKQLTRQVFGDYVSIYDFKRAVADGATLPLFYENRGEKLKIIDPKVSERIVEHIGAAKLSAPADDPWTDEKEDKLYRALASEYPILTSPTRLSKVAADFVEHFHQRWQVVAKGASKSLVVCLDKITCVKLHDLIAEKWAAKADELDAKVSYEEALFVAKGKPPNETLKTRRAHVDWMRATEICVVVSQEQGEVAEFKKWKNHRDEALDITPHREKMVKRNLEEEFKKPENPFRVAIVCAMWLTGFDVKCLATMYLDKPMQGHTLMQAIARVNRVGGGKKHGLVIDYNGMLKSLRKALATFAQGDRKGTGKGDEEEDTVRDDSVALAEYANSLLQARHYLEGLGVDLDAVVEAKGFAKQGLLLDAVDKLAANIERRKTYEVFVDDIQARYRALFPNPGLFEYDAEEGTLAAIYNKLQDARTSPDISALLQSLYEVVDTALTTDGQPPAFVANQAPKRYNLSKINFERLKAEFAKTKHKAVAVLNLQEQLEKRLAAMLAVNPMRVDLYERYQNIIAEYNRDKSAVEVQKVMDDLFALNDKLNDEEKRYLREGLDNDAQLAVFDLLQKDDLTKSDRDKIKKVAKDLLDTLANGKLQIDHWREKAAAQAQVKAEIIKHLWANLPGGAYEAEEIDAKAGALFAHIFTTSGEGGAPFYH</sequence>
<dbReference type="GO" id="GO:0009035">
    <property type="term" value="F:type I site-specific deoxyribonuclease activity"/>
    <property type="evidence" value="ECO:0007669"/>
    <property type="project" value="UniProtKB-EC"/>
</dbReference>
<keyword evidence="5 10" id="KW-0680">Restriction system</keyword>
<dbReference type="SUPFAM" id="SSF52540">
    <property type="entry name" value="P-loop containing nucleoside triphosphate hydrolases"/>
    <property type="match status" value="1"/>
</dbReference>
<keyword evidence="3" id="KW-0540">Nuclease</keyword>
<dbReference type="Pfam" id="PF22679">
    <property type="entry name" value="T1R_D3-like"/>
    <property type="match status" value="1"/>
</dbReference>
<dbReference type="EMBL" id="CP058554">
    <property type="protein sequence ID" value="QMV73525.1"/>
    <property type="molecule type" value="Genomic_DNA"/>
</dbReference>
<keyword evidence="7 10" id="KW-0378">Hydrolase</keyword>
<evidence type="ECO:0000256" key="2">
    <source>
        <dbReference type="ARBA" id="ARBA00008598"/>
    </source>
</evidence>
<evidence type="ECO:0000256" key="3">
    <source>
        <dbReference type="ARBA" id="ARBA00022722"/>
    </source>
</evidence>
<keyword evidence="11" id="KW-0175">Coiled coil</keyword>
<evidence type="ECO:0000256" key="4">
    <source>
        <dbReference type="ARBA" id="ARBA00022741"/>
    </source>
</evidence>
<dbReference type="InterPro" id="IPR004473">
    <property type="entry name" value="Restrct_endonuc_typeI_HsdR"/>
</dbReference>
<dbReference type="PANTHER" id="PTHR30195:SF15">
    <property type="entry name" value="TYPE I RESTRICTION ENZYME HINDI ENDONUCLEASE SUBUNIT"/>
    <property type="match status" value="1"/>
</dbReference>
<dbReference type="Gene3D" id="3.90.1570.50">
    <property type="match status" value="1"/>
</dbReference>
<feature type="domain" description="Helicase ATP-binding" evidence="12">
    <location>
        <begin position="273"/>
        <end position="484"/>
    </location>
</feature>
<proteinExistence type="inferred from homology"/>
<dbReference type="InterPro" id="IPR007409">
    <property type="entry name" value="Restrct_endonuc_type1_HsdR_N"/>
</dbReference>
<dbReference type="PANTHER" id="PTHR30195">
    <property type="entry name" value="TYPE I SITE-SPECIFIC DEOXYRIBONUCLEASE PROTEIN SUBUNIT M AND R"/>
    <property type="match status" value="1"/>
</dbReference>
<evidence type="ECO:0000256" key="10">
    <source>
        <dbReference type="RuleBase" id="RU364115"/>
    </source>
</evidence>
<evidence type="ECO:0000256" key="11">
    <source>
        <dbReference type="SAM" id="Coils"/>
    </source>
</evidence>
<dbReference type="CDD" id="cd22332">
    <property type="entry name" value="HsdR_N"/>
    <property type="match status" value="1"/>
</dbReference>
<organism evidence="13 14">
    <name type="scientific">Comamonas piscis</name>
    <dbReference type="NCBI Taxonomy" id="1562974"/>
    <lineage>
        <taxon>Bacteria</taxon>
        <taxon>Pseudomonadati</taxon>
        <taxon>Pseudomonadota</taxon>
        <taxon>Betaproteobacteria</taxon>
        <taxon>Burkholderiales</taxon>
        <taxon>Comamonadaceae</taxon>
        <taxon>Comamonas</taxon>
    </lineage>
</organism>
<protein>
    <recommendedName>
        <fullName evidence="10">Type I restriction enzyme endonuclease subunit</fullName>
        <shortName evidence="10">R protein</shortName>
        <ecNumber evidence="10">3.1.21.3</ecNumber>
    </recommendedName>
</protein>
<accession>A0A7G5EHQ0</accession>
<evidence type="ECO:0000259" key="12">
    <source>
        <dbReference type="SMART" id="SM00487"/>
    </source>
</evidence>
<evidence type="ECO:0000256" key="5">
    <source>
        <dbReference type="ARBA" id="ARBA00022747"/>
    </source>
</evidence>
<dbReference type="CDD" id="cd18800">
    <property type="entry name" value="SF2_C_EcoR124I-like"/>
    <property type="match status" value="1"/>
</dbReference>
<dbReference type="NCBIfam" id="TIGR00348">
    <property type="entry name" value="hsdR"/>
    <property type="match status" value="1"/>
</dbReference>
<evidence type="ECO:0000313" key="14">
    <source>
        <dbReference type="Proteomes" id="UP000515240"/>
    </source>
</evidence>
<dbReference type="InterPro" id="IPR051268">
    <property type="entry name" value="Type-I_R_enzyme_R_subunit"/>
</dbReference>
<dbReference type="GO" id="GO:0005524">
    <property type="term" value="F:ATP binding"/>
    <property type="evidence" value="ECO:0007669"/>
    <property type="project" value="UniProtKB-KW"/>
</dbReference>
<gene>
    <name evidence="13" type="ORF">HS961_12195</name>
</gene>
<dbReference type="RefSeq" id="WP_182322303.1">
    <property type="nucleotide sequence ID" value="NZ_CP058554.1"/>
</dbReference>
<evidence type="ECO:0000313" key="13">
    <source>
        <dbReference type="EMBL" id="QMV73525.1"/>
    </source>
</evidence>
<dbReference type="Pfam" id="PF18766">
    <property type="entry name" value="SWI2_SNF2"/>
    <property type="match status" value="1"/>
</dbReference>
<keyword evidence="9 10" id="KW-0238">DNA-binding</keyword>
<keyword evidence="6 13" id="KW-0255">Endonuclease</keyword>
<dbReference type="AlphaFoldDB" id="A0A7G5EHQ0"/>
<dbReference type="GO" id="GO:0009307">
    <property type="term" value="P:DNA restriction-modification system"/>
    <property type="evidence" value="ECO:0007669"/>
    <property type="project" value="UniProtKB-KW"/>
</dbReference>
<evidence type="ECO:0000256" key="1">
    <source>
        <dbReference type="ARBA" id="ARBA00000851"/>
    </source>
</evidence>
<comment type="catalytic activity">
    <reaction evidence="1 10">
        <text>Endonucleolytic cleavage of DNA to give random double-stranded fragments with terminal 5'-phosphates, ATP is simultaneously hydrolyzed.</text>
        <dbReference type="EC" id="3.1.21.3"/>
    </reaction>
</comment>
<evidence type="ECO:0000256" key="6">
    <source>
        <dbReference type="ARBA" id="ARBA00022759"/>
    </source>
</evidence>
<dbReference type="Proteomes" id="UP000515240">
    <property type="component" value="Chromosome"/>
</dbReference>
<comment type="subunit">
    <text evidence="10">The type I restriction/modification system is composed of three polypeptides R, M and S.</text>
</comment>
<keyword evidence="4 10" id="KW-0547">Nucleotide-binding</keyword>
<dbReference type="InterPro" id="IPR027417">
    <property type="entry name" value="P-loop_NTPase"/>
</dbReference>
<evidence type="ECO:0000256" key="9">
    <source>
        <dbReference type="ARBA" id="ARBA00023125"/>
    </source>
</evidence>
<dbReference type="Gene3D" id="3.40.50.300">
    <property type="entry name" value="P-loop containing nucleotide triphosphate hydrolases"/>
    <property type="match status" value="2"/>
</dbReference>
<dbReference type="GO" id="GO:0003677">
    <property type="term" value="F:DNA binding"/>
    <property type="evidence" value="ECO:0007669"/>
    <property type="project" value="UniProtKB-KW"/>
</dbReference>
<dbReference type="SMART" id="SM00487">
    <property type="entry name" value="DEXDc"/>
    <property type="match status" value="1"/>
</dbReference>
<reference evidence="13 14" key="1">
    <citation type="journal article" date="2020" name="G3 (Bethesda)">
        <title>CeMbio - The Caenorhabditis elegans Microbiome Resource.</title>
        <authorList>
            <person name="Dirksen P."/>
            <person name="Assie A."/>
            <person name="Zimmermann J."/>
            <person name="Zhang F."/>
            <person name="Tietje A.M."/>
            <person name="Marsh S.A."/>
            <person name="Felix M.A."/>
            <person name="Shapira M."/>
            <person name="Kaleta C."/>
            <person name="Schulenburg H."/>
            <person name="Samuel B."/>
        </authorList>
    </citation>
    <scope>NUCLEOTIDE SEQUENCE [LARGE SCALE GENOMIC DNA]</scope>
    <source>
        <strain evidence="13 14">BIGb0172</strain>
    </source>
</reference>
<feature type="coiled-coil region" evidence="11">
    <location>
        <begin position="955"/>
        <end position="998"/>
    </location>
</feature>
<evidence type="ECO:0000256" key="7">
    <source>
        <dbReference type="ARBA" id="ARBA00022801"/>
    </source>
</evidence>
<name>A0A7G5EHQ0_9BURK</name>
<keyword evidence="8 10" id="KW-0067">ATP-binding</keyword>
<dbReference type="KEGG" id="cpis:HS961_12195"/>
<dbReference type="InterPro" id="IPR014001">
    <property type="entry name" value="Helicase_ATP-bd"/>
</dbReference>
<dbReference type="InterPro" id="IPR055180">
    <property type="entry name" value="HsdR_RecA-like_helicase_dom_2"/>
</dbReference>
<evidence type="ECO:0000256" key="8">
    <source>
        <dbReference type="ARBA" id="ARBA00022840"/>
    </source>
</evidence>